<dbReference type="EMBL" id="BARW01031948">
    <property type="protein sequence ID" value="GAJ07929.1"/>
    <property type="molecule type" value="Genomic_DNA"/>
</dbReference>
<comment type="caution">
    <text evidence="1">The sequence shown here is derived from an EMBL/GenBank/DDBJ whole genome shotgun (WGS) entry which is preliminary data.</text>
</comment>
<dbReference type="AlphaFoldDB" id="X1TRN3"/>
<feature type="non-terminal residue" evidence="1">
    <location>
        <position position="1"/>
    </location>
</feature>
<evidence type="ECO:0000313" key="1">
    <source>
        <dbReference type="EMBL" id="GAJ07929.1"/>
    </source>
</evidence>
<protein>
    <submittedName>
        <fullName evidence="1">Uncharacterized protein</fullName>
    </submittedName>
</protein>
<reference evidence="1" key="1">
    <citation type="journal article" date="2014" name="Front. Microbiol.">
        <title>High frequency of phylogenetically diverse reductive dehalogenase-homologous genes in deep subseafloor sedimentary metagenomes.</title>
        <authorList>
            <person name="Kawai M."/>
            <person name="Futagami T."/>
            <person name="Toyoda A."/>
            <person name="Takaki Y."/>
            <person name="Nishi S."/>
            <person name="Hori S."/>
            <person name="Arai W."/>
            <person name="Tsubouchi T."/>
            <person name="Morono Y."/>
            <person name="Uchiyama I."/>
            <person name="Ito T."/>
            <person name="Fujiyama A."/>
            <person name="Inagaki F."/>
            <person name="Takami H."/>
        </authorList>
    </citation>
    <scope>NUCLEOTIDE SEQUENCE</scope>
    <source>
        <strain evidence="1">Expedition CK06-06</strain>
    </source>
</reference>
<organism evidence="1">
    <name type="scientific">marine sediment metagenome</name>
    <dbReference type="NCBI Taxonomy" id="412755"/>
    <lineage>
        <taxon>unclassified sequences</taxon>
        <taxon>metagenomes</taxon>
        <taxon>ecological metagenomes</taxon>
    </lineage>
</organism>
<gene>
    <name evidence="1" type="ORF">S12H4_50682</name>
</gene>
<sequence>HSTGTFAYSHGLTDEQSEMWGKILETKGRIPYIQIPNLCAMCGKLWPVMFHDEDWEKYVIPGLQDKMLCKECFKRMKLIFPDGWRKAKQRR</sequence>
<name>X1TRN3_9ZZZZ</name>
<accession>X1TRN3</accession>
<proteinExistence type="predicted"/>